<organism evidence="1 2">
    <name type="scientific">Vibrio cholerae</name>
    <dbReference type="NCBI Taxonomy" id="666"/>
    <lineage>
        <taxon>Bacteria</taxon>
        <taxon>Pseudomonadati</taxon>
        <taxon>Pseudomonadota</taxon>
        <taxon>Gammaproteobacteria</taxon>
        <taxon>Vibrionales</taxon>
        <taxon>Vibrionaceae</taxon>
        <taxon>Vibrio</taxon>
    </lineage>
</organism>
<name>A0A655Q772_VIBCL</name>
<reference evidence="1 2" key="1">
    <citation type="submission" date="2015-07" db="EMBL/GenBank/DDBJ databases">
        <authorList>
            <consortium name="Pathogen Informatics"/>
        </authorList>
    </citation>
    <scope>NUCLEOTIDE SEQUENCE [LARGE SCALE GENOMIC DNA]</scope>
    <source>
        <strain evidence="1 2">A316</strain>
    </source>
</reference>
<proteinExistence type="predicted"/>
<evidence type="ECO:0000313" key="2">
    <source>
        <dbReference type="Proteomes" id="UP000041770"/>
    </source>
</evidence>
<protein>
    <submittedName>
        <fullName evidence="1">Uncharacterized protein</fullName>
    </submittedName>
</protein>
<dbReference type="Proteomes" id="UP000041770">
    <property type="component" value="Unassembled WGS sequence"/>
</dbReference>
<sequence length="70" mass="7821">MPIAVLPYRLGQFCLPKMVITIGFTIYEVATFLAILRKKVSGALKFFLPLPAHLLGYTVFSLACGRRHPL</sequence>
<evidence type="ECO:0000313" key="1">
    <source>
        <dbReference type="EMBL" id="CSC67382.1"/>
    </source>
</evidence>
<gene>
    <name evidence="1" type="ORF">ERS013200_01980</name>
</gene>
<accession>A0A655Q772</accession>
<dbReference type="AlphaFoldDB" id="A0A655Q772"/>
<dbReference type="EMBL" id="CWQY01000011">
    <property type="protein sequence ID" value="CSC67382.1"/>
    <property type="molecule type" value="Genomic_DNA"/>
</dbReference>